<proteinExistence type="predicted"/>
<accession>F5S7K0</accession>
<comment type="caution">
    <text evidence="1">The sequence shown here is derived from an EMBL/GenBank/DDBJ whole genome shotgun (WGS) entry which is preliminary data.</text>
</comment>
<organism evidence="1 2">
    <name type="scientific">Kingella kingae ATCC 23330</name>
    <dbReference type="NCBI Taxonomy" id="887327"/>
    <lineage>
        <taxon>Bacteria</taxon>
        <taxon>Pseudomonadati</taxon>
        <taxon>Pseudomonadota</taxon>
        <taxon>Betaproteobacteria</taxon>
        <taxon>Neisseriales</taxon>
        <taxon>Neisseriaceae</taxon>
        <taxon>Kingella</taxon>
    </lineage>
</organism>
<sequence length="44" mass="4702">MGDCGGHGGSPNNVVMTKITQKKQPAHQTECRLLCLSDLVFASE</sequence>
<evidence type="ECO:0000313" key="1">
    <source>
        <dbReference type="EMBL" id="EGK08982.1"/>
    </source>
</evidence>
<gene>
    <name evidence="1" type="ORF">HMPREF0476_1183</name>
</gene>
<dbReference type="Proteomes" id="UP000004207">
    <property type="component" value="Unassembled WGS sequence"/>
</dbReference>
<protein>
    <submittedName>
        <fullName evidence="1">Uncharacterized protein</fullName>
    </submittedName>
</protein>
<reference evidence="1 2" key="1">
    <citation type="submission" date="2011-04" db="EMBL/GenBank/DDBJ databases">
        <authorList>
            <person name="Muzny D."/>
            <person name="Qin X."/>
            <person name="Deng J."/>
            <person name="Jiang H."/>
            <person name="Liu Y."/>
            <person name="Qu J."/>
            <person name="Song X.-Z."/>
            <person name="Zhang L."/>
            <person name="Thornton R."/>
            <person name="Coyle M."/>
            <person name="Francisco L."/>
            <person name="Jackson L."/>
            <person name="Javaid M."/>
            <person name="Korchina V."/>
            <person name="Kovar C."/>
            <person name="Mata R."/>
            <person name="Mathew T."/>
            <person name="Ngo R."/>
            <person name="Nguyen L."/>
            <person name="Nguyen N."/>
            <person name="Okwuonu G."/>
            <person name="Ongeri F."/>
            <person name="Pham C."/>
            <person name="Simmons D."/>
            <person name="Wilczek-Boney K."/>
            <person name="Hale W."/>
            <person name="Jakkamsetti A."/>
            <person name="Pham P."/>
            <person name="Ruth R."/>
            <person name="San Lucas F."/>
            <person name="Warren J."/>
            <person name="Zhang J."/>
            <person name="Zhao Z."/>
            <person name="Zhou C."/>
            <person name="Zhu D."/>
            <person name="Lee S."/>
            <person name="Bess C."/>
            <person name="Blankenburg K."/>
            <person name="Forbes L."/>
            <person name="Fu Q."/>
            <person name="Gubbala S."/>
            <person name="Hirani K."/>
            <person name="Jayaseelan J.C."/>
            <person name="Lara F."/>
            <person name="Munidasa M."/>
            <person name="Palculict T."/>
            <person name="Patil S."/>
            <person name="Pu L.-L."/>
            <person name="Saada N."/>
            <person name="Tang L."/>
            <person name="Weissenberger G."/>
            <person name="Zhu Y."/>
            <person name="Hemphill L."/>
            <person name="Shang Y."/>
            <person name="Youmans B."/>
            <person name="Ayvaz T."/>
            <person name="Ross M."/>
            <person name="Santibanez J."/>
            <person name="Aqrawi P."/>
            <person name="Gross S."/>
            <person name="Joshi V."/>
            <person name="Fowler G."/>
            <person name="Nazareth L."/>
            <person name="Reid J."/>
            <person name="Worley K."/>
            <person name="Petrosino J."/>
            <person name="Highlander S."/>
            <person name="Gibbs R."/>
        </authorList>
    </citation>
    <scope>NUCLEOTIDE SEQUENCE [LARGE SCALE GENOMIC DNA]</scope>
    <source>
        <strain evidence="1 2">ATCC 23330</strain>
    </source>
</reference>
<evidence type="ECO:0000313" key="2">
    <source>
        <dbReference type="Proteomes" id="UP000004207"/>
    </source>
</evidence>
<dbReference type="HOGENOM" id="CLU_3217382_0_0_4"/>
<dbReference type="AlphaFoldDB" id="F5S7K0"/>
<dbReference type="EMBL" id="AFHS01000038">
    <property type="protein sequence ID" value="EGK08982.1"/>
    <property type="molecule type" value="Genomic_DNA"/>
</dbReference>
<name>F5S7K0_KINKI</name>
<keyword evidence="2" id="KW-1185">Reference proteome</keyword>